<protein>
    <recommendedName>
        <fullName evidence="4">Myb-like domain-containing protein</fullName>
    </recommendedName>
</protein>
<sequence length="338" mass="35137">MSSSPVTSVIAKGRKGSAAGGGKAWTEEEEVYLLQMRLERIAYKKIAGHLDKTELACRLHYHQLSHGGNRRKRNNSISSTSSNASATSPVASSSSTSSTPLAKTRPSSPVTASFSPVNASGAVQKPFSTTQPKIKGKPILPKPRDPIGLIPSYSPRKNPGSSKVKQLRVNCDSDAIDKDRLIRIVEAQSAGFWESVAAQYGGSVDADILQKCFISTSSRNTPTSAITAPRSAIDALGAAMTRALATSSTPSPVSAASPLTPAVSPSTKEAEDGAPDEDGVASSIATVSEASTPDLSPTASVNGDSSTKDGTMEEDEEARKPMPSLTATAKSADCVMTD</sequence>
<feature type="compositionally biased region" description="Low complexity" evidence="1">
    <location>
        <begin position="75"/>
        <end position="99"/>
    </location>
</feature>
<organism evidence="2 3">
    <name type="scientific">Tuber aestivum</name>
    <name type="common">summer truffle</name>
    <dbReference type="NCBI Taxonomy" id="59557"/>
    <lineage>
        <taxon>Eukaryota</taxon>
        <taxon>Fungi</taxon>
        <taxon>Dikarya</taxon>
        <taxon>Ascomycota</taxon>
        <taxon>Pezizomycotina</taxon>
        <taxon>Pezizomycetes</taxon>
        <taxon>Pezizales</taxon>
        <taxon>Tuberaceae</taxon>
        <taxon>Tuber</taxon>
    </lineage>
</organism>
<feature type="compositionally biased region" description="Polar residues" evidence="1">
    <location>
        <begin position="283"/>
        <end position="305"/>
    </location>
</feature>
<dbReference type="InterPro" id="IPR001005">
    <property type="entry name" value="SANT/Myb"/>
</dbReference>
<dbReference type="EMBL" id="LN890971">
    <property type="protein sequence ID" value="CUS13565.1"/>
    <property type="molecule type" value="Genomic_DNA"/>
</dbReference>
<feature type="compositionally biased region" description="Polar residues" evidence="1">
    <location>
        <begin position="105"/>
        <end position="118"/>
    </location>
</feature>
<keyword evidence="3" id="KW-1185">Reference proteome</keyword>
<dbReference type="Proteomes" id="UP001412239">
    <property type="component" value="Unassembled WGS sequence"/>
</dbReference>
<gene>
    <name evidence="2" type="ORF">GSTUAT00002355001</name>
</gene>
<feature type="compositionally biased region" description="Low complexity" evidence="1">
    <location>
        <begin position="247"/>
        <end position="267"/>
    </location>
</feature>
<accession>A0A292Q3N4</accession>
<proteinExistence type="predicted"/>
<name>A0A292Q3N4_9PEZI</name>
<evidence type="ECO:0000313" key="2">
    <source>
        <dbReference type="EMBL" id="CUS13565.1"/>
    </source>
</evidence>
<evidence type="ECO:0008006" key="4">
    <source>
        <dbReference type="Google" id="ProtNLM"/>
    </source>
</evidence>
<dbReference type="AlphaFoldDB" id="A0A292Q3N4"/>
<feature type="compositionally biased region" description="Basic residues" evidence="1">
    <location>
        <begin position="64"/>
        <end position="74"/>
    </location>
</feature>
<evidence type="ECO:0000313" key="3">
    <source>
        <dbReference type="Proteomes" id="UP001412239"/>
    </source>
</evidence>
<dbReference type="CDD" id="cd00167">
    <property type="entry name" value="SANT"/>
    <property type="match status" value="1"/>
</dbReference>
<evidence type="ECO:0000256" key="1">
    <source>
        <dbReference type="SAM" id="MobiDB-lite"/>
    </source>
</evidence>
<feature type="region of interest" description="Disordered" evidence="1">
    <location>
        <begin position="247"/>
        <end position="338"/>
    </location>
</feature>
<reference evidence="2" key="1">
    <citation type="submission" date="2015-10" db="EMBL/GenBank/DDBJ databases">
        <authorList>
            <person name="Regsiter A."/>
            <person name="william w."/>
        </authorList>
    </citation>
    <scope>NUCLEOTIDE SEQUENCE</scope>
    <source>
        <strain evidence="2">Montdore</strain>
    </source>
</reference>
<feature type="region of interest" description="Disordered" evidence="1">
    <location>
        <begin position="64"/>
        <end position="163"/>
    </location>
</feature>
<feature type="region of interest" description="Disordered" evidence="1">
    <location>
        <begin position="1"/>
        <end position="22"/>
    </location>
</feature>